<dbReference type="InterPro" id="IPR002912">
    <property type="entry name" value="ACT_dom"/>
</dbReference>
<evidence type="ECO:0000313" key="2">
    <source>
        <dbReference type="EMBL" id="TQJ09228.1"/>
    </source>
</evidence>
<dbReference type="PROSITE" id="PS51671">
    <property type="entry name" value="ACT"/>
    <property type="match status" value="2"/>
</dbReference>
<organism evidence="2 3">
    <name type="scientific">Lapillicoccus jejuensis</name>
    <dbReference type="NCBI Taxonomy" id="402171"/>
    <lineage>
        <taxon>Bacteria</taxon>
        <taxon>Bacillati</taxon>
        <taxon>Actinomycetota</taxon>
        <taxon>Actinomycetes</taxon>
        <taxon>Micrococcales</taxon>
        <taxon>Intrasporangiaceae</taxon>
        <taxon>Lapillicoccus</taxon>
    </lineage>
</organism>
<dbReference type="InterPro" id="IPR050990">
    <property type="entry name" value="UPF0237/GcvR_regulator"/>
</dbReference>
<evidence type="ECO:0000313" key="3">
    <source>
        <dbReference type="Proteomes" id="UP000317893"/>
    </source>
</evidence>
<protein>
    <submittedName>
        <fullName evidence="2">Glycine cleavage system transcriptional repressor</fullName>
    </submittedName>
</protein>
<dbReference type="Gene3D" id="3.30.70.260">
    <property type="match status" value="2"/>
</dbReference>
<feature type="domain" description="ACT" evidence="1">
    <location>
        <begin position="5"/>
        <end position="80"/>
    </location>
</feature>
<dbReference type="Proteomes" id="UP000317893">
    <property type="component" value="Unassembled WGS sequence"/>
</dbReference>
<reference evidence="2 3" key="1">
    <citation type="submission" date="2019-06" db="EMBL/GenBank/DDBJ databases">
        <title>Sequencing the genomes of 1000 actinobacteria strains.</title>
        <authorList>
            <person name="Klenk H.-P."/>
        </authorList>
    </citation>
    <scope>NUCLEOTIDE SEQUENCE [LARGE SCALE GENOMIC DNA]</scope>
    <source>
        <strain evidence="2 3">DSM 18607</strain>
    </source>
</reference>
<dbReference type="RefSeq" id="WP_141848634.1">
    <property type="nucleotide sequence ID" value="NZ_BAAAPR010000014.1"/>
</dbReference>
<dbReference type="InterPro" id="IPR045865">
    <property type="entry name" value="ACT-like_dom_sf"/>
</dbReference>
<keyword evidence="3" id="KW-1185">Reference proteome</keyword>
<dbReference type="EMBL" id="VFMN01000001">
    <property type="protein sequence ID" value="TQJ09228.1"/>
    <property type="molecule type" value="Genomic_DNA"/>
</dbReference>
<name>A0A542E1K7_9MICO</name>
<evidence type="ECO:0000259" key="1">
    <source>
        <dbReference type="PROSITE" id="PS51671"/>
    </source>
</evidence>
<accession>A0A542E1K7</accession>
<dbReference type="PANTHER" id="PTHR34875">
    <property type="entry name" value="UPF0237 PROTEIN MJ1558"/>
    <property type="match status" value="1"/>
</dbReference>
<comment type="caution">
    <text evidence="2">The sequence shown here is derived from an EMBL/GenBank/DDBJ whole genome shotgun (WGS) entry which is preliminary data.</text>
</comment>
<dbReference type="Pfam" id="PF13740">
    <property type="entry name" value="ACT_6"/>
    <property type="match status" value="2"/>
</dbReference>
<proteinExistence type="predicted"/>
<gene>
    <name evidence="2" type="ORF">FB458_2336</name>
</gene>
<dbReference type="OrthoDB" id="12860at2"/>
<dbReference type="PANTHER" id="PTHR34875:SF6">
    <property type="entry name" value="UPF0237 PROTEIN MJ1558"/>
    <property type="match status" value="1"/>
</dbReference>
<feature type="domain" description="ACT" evidence="1">
    <location>
        <begin position="92"/>
        <end position="169"/>
    </location>
</feature>
<dbReference type="SUPFAM" id="SSF55021">
    <property type="entry name" value="ACT-like"/>
    <property type="match status" value="2"/>
</dbReference>
<sequence length="172" mass="17437">MSLVAVTVLGTDRPGIVADLTSALAATGANLEDSTMTLLRGHFAMVVLVRADTDPDALADALAPLAADGALAVDVRALPEGHGSGADGASYTLKVHGADRPGIVAALTRVVADHGGNVVDLGTRLSRGLYVLTAELVLPAGVTPARLEEDLHAAARAVGVDVHLDPIDDDLL</sequence>
<dbReference type="AlphaFoldDB" id="A0A542E1K7"/>